<name>A0AAD6MWG5_9EURO</name>
<organism evidence="3 4">
    <name type="scientific">Penicillium malachiteum</name>
    <dbReference type="NCBI Taxonomy" id="1324776"/>
    <lineage>
        <taxon>Eukaryota</taxon>
        <taxon>Fungi</taxon>
        <taxon>Dikarya</taxon>
        <taxon>Ascomycota</taxon>
        <taxon>Pezizomycotina</taxon>
        <taxon>Eurotiomycetes</taxon>
        <taxon>Eurotiomycetidae</taxon>
        <taxon>Eurotiales</taxon>
        <taxon>Aspergillaceae</taxon>
        <taxon>Penicillium</taxon>
    </lineage>
</organism>
<dbReference type="AlphaFoldDB" id="A0AAD6MWG5"/>
<dbReference type="EMBL" id="JAQJAN010000006">
    <property type="protein sequence ID" value="KAJ5727466.1"/>
    <property type="molecule type" value="Genomic_DNA"/>
</dbReference>
<dbReference type="PANTHER" id="PTHR48070:SF7">
    <property type="entry name" value="SERINE HYDROLASE FSH DOMAIN-CONTAINING PROTEIN-RELATED"/>
    <property type="match status" value="1"/>
</dbReference>
<keyword evidence="1" id="KW-0378">Hydrolase</keyword>
<accession>A0AAD6MWG5</accession>
<keyword evidence="4" id="KW-1185">Reference proteome</keyword>
<dbReference type="GO" id="GO:0005737">
    <property type="term" value="C:cytoplasm"/>
    <property type="evidence" value="ECO:0007669"/>
    <property type="project" value="TreeGrafter"/>
</dbReference>
<dbReference type="Pfam" id="PF03959">
    <property type="entry name" value="FSH1"/>
    <property type="match status" value="1"/>
</dbReference>
<reference evidence="3" key="1">
    <citation type="journal article" date="2023" name="IMA Fungus">
        <title>Comparative genomic study of the Penicillium genus elucidates a diverse pangenome and 15 lateral gene transfer events.</title>
        <authorList>
            <person name="Petersen C."/>
            <person name="Sorensen T."/>
            <person name="Nielsen M.R."/>
            <person name="Sondergaard T.E."/>
            <person name="Sorensen J.L."/>
            <person name="Fitzpatrick D.A."/>
            <person name="Frisvad J.C."/>
            <person name="Nielsen K.L."/>
        </authorList>
    </citation>
    <scope>NUCLEOTIDE SEQUENCE</scope>
    <source>
        <strain evidence="3">IBT 17514</strain>
    </source>
</reference>
<dbReference type="InterPro" id="IPR005645">
    <property type="entry name" value="FSH-like_dom"/>
</dbReference>
<protein>
    <submittedName>
        <fullName evidence="3">DUF341 domain protein</fullName>
    </submittedName>
</protein>
<evidence type="ECO:0000256" key="1">
    <source>
        <dbReference type="ARBA" id="ARBA00022801"/>
    </source>
</evidence>
<reference evidence="3" key="2">
    <citation type="submission" date="2023-01" db="EMBL/GenBank/DDBJ databases">
        <authorList>
            <person name="Petersen C."/>
        </authorList>
    </citation>
    <scope>NUCLEOTIDE SEQUENCE</scope>
    <source>
        <strain evidence="3">IBT 17514</strain>
    </source>
</reference>
<evidence type="ECO:0000259" key="2">
    <source>
        <dbReference type="Pfam" id="PF03959"/>
    </source>
</evidence>
<gene>
    <name evidence="3" type="ORF">N7493_005286</name>
</gene>
<sequence length="126" mass="14255">MGFSQGGSLVASFLLYYLTTYPSQPVEWLFRFAIIICSGNPFDARGPTTRRYYPNEDMARIPIPTGHIVGRKDDEYPGQMLLHRLCDSRRATIYDHGGGHEIPRDPLVVKQMTHAICRTIDKASVL</sequence>
<dbReference type="Gene3D" id="3.40.50.1820">
    <property type="entry name" value="alpha/beta hydrolase"/>
    <property type="match status" value="1"/>
</dbReference>
<comment type="caution">
    <text evidence="3">The sequence shown here is derived from an EMBL/GenBank/DDBJ whole genome shotgun (WGS) entry which is preliminary data.</text>
</comment>
<dbReference type="GO" id="GO:0005634">
    <property type="term" value="C:nucleus"/>
    <property type="evidence" value="ECO:0007669"/>
    <property type="project" value="TreeGrafter"/>
</dbReference>
<dbReference type="GO" id="GO:0072330">
    <property type="term" value="P:monocarboxylic acid biosynthetic process"/>
    <property type="evidence" value="ECO:0007669"/>
    <property type="project" value="UniProtKB-ARBA"/>
</dbReference>
<evidence type="ECO:0000313" key="4">
    <source>
        <dbReference type="Proteomes" id="UP001215712"/>
    </source>
</evidence>
<proteinExistence type="predicted"/>
<dbReference type="InterPro" id="IPR050593">
    <property type="entry name" value="LovG"/>
</dbReference>
<dbReference type="PANTHER" id="PTHR48070">
    <property type="entry name" value="ESTERASE OVCA2"/>
    <property type="match status" value="1"/>
</dbReference>
<evidence type="ECO:0000313" key="3">
    <source>
        <dbReference type="EMBL" id="KAJ5727466.1"/>
    </source>
</evidence>
<dbReference type="GO" id="GO:0016787">
    <property type="term" value="F:hydrolase activity"/>
    <property type="evidence" value="ECO:0007669"/>
    <property type="project" value="UniProtKB-KW"/>
</dbReference>
<dbReference type="GO" id="GO:0017000">
    <property type="term" value="P:antibiotic biosynthetic process"/>
    <property type="evidence" value="ECO:0007669"/>
    <property type="project" value="UniProtKB-ARBA"/>
</dbReference>
<dbReference type="GO" id="GO:0019748">
    <property type="term" value="P:secondary metabolic process"/>
    <property type="evidence" value="ECO:0007669"/>
    <property type="project" value="TreeGrafter"/>
</dbReference>
<feature type="domain" description="Serine hydrolase" evidence="2">
    <location>
        <begin position="1"/>
        <end position="111"/>
    </location>
</feature>
<dbReference type="SUPFAM" id="SSF53474">
    <property type="entry name" value="alpha/beta-Hydrolases"/>
    <property type="match status" value="1"/>
</dbReference>
<dbReference type="InterPro" id="IPR029058">
    <property type="entry name" value="AB_hydrolase_fold"/>
</dbReference>
<dbReference type="Proteomes" id="UP001215712">
    <property type="component" value="Unassembled WGS sequence"/>
</dbReference>